<dbReference type="GeneID" id="81384916"/>
<dbReference type="RefSeq" id="XP_056499190.1">
    <property type="nucleotide sequence ID" value="XM_056645749.1"/>
</dbReference>
<name>A0A9W9NVF6_PENCI</name>
<keyword evidence="2" id="KW-1185">Reference proteome</keyword>
<dbReference type="EMBL" id="JAPQKT010000006">
    <property type="protein sequence ID" value="KAJ5226825.1"/>
    <property type="molecule type" value="Genomic_DNA"/>
</dbReference>
<gene>
    <name evidence="1" type="ORF">N7469_006831</name>
</gene>
<reference evidence="1" key="1">
    <citation type="submission" date="2022-11" db="EMBL/GenBank/DDBJ databases">
        <authorList>
            <person name="Petersen C."/>
        </authorList>
    </citation>
    <scope>NUCLEOTIDE SEQUENCE</scope>
    <source>
        <strain evidence="1">IBT 23319</strain>
    </source>
</reference>
<comment type="caution">
    <text evidence="1">The sequence shown here is derived from an EMBL/GenBank/DDBJ whole genome shotgun (WGS) entry which is preliminary data.</text>
</comment>
<sequence length="74" mass="7834">MLVARHIGKALLVEATAARNSSSVFCGTRVTRLFVAGSRTENYSMALEAANSLSMKFAVSQGSTIASCVICMMD</sequence>
<reference evidence="1" key="2">
    <citation type="journal article" date="2023" name="IMA Fungus">
        <title>Comparative genomic study of the Penicillium genus elucidates a diverse pangenome and 15 lateral gene transfer events.</title>
        <authorList>
            <person name="Petersen C."/>
            <person name="Sorensen T."/>
            <person name="Nielsen M.R."/>
            <person name="Sondergaard T.E."/>
            <person name="Sorensen J.L."/>
            <person name="Fitzpatrick D.A."/>
            <person name="Frisvad J.C."/>
            <person name="Nielsen K.L."/>
        </authorList>
    </citation>
    <scope>NUCLEOTIDE SEQUENCE</scope>
    <source>
        <strain evidence="1">IBT 23319</strain>
    </source>
</reference>
<organism evidence="1 2">
    <name type="scientific">Penicillium citrinum</name>
    <dbReference type="NCBI Taxonomy" id="5077"/>
    <lineage>
        <taxon>Eukaryota</taxon>
        <taxon>Fungi</taxon>
        <taxon>Dikarya</taxon>
        <taxon>Ascomycota</taxon>
        <taxon>Pezizomycotina</taxon>
        <taxon>Eurotiomycetes</taxon>
        <taxon>Eurotiomycetidae</taxon>
        <taxon>Eurotiales</taxon>
        <taxon>Aspergillaceae</taxon>
        <taxon>Penicillium</taxon>
    </lineage>
</organism>
<dbReference type="Proteomes" id="UP001147733">
    <property type="component" value="Unassembled WGS sequence"/>
</dbReference>
<proteinExistence type="predicted"/>
<accession>A0A9W9NVF6</accession>
<evidence type="ECO:0000313" key="2">
    <source>
        <dbReference type="Proteomes" id="UP001147733"/>
    </source>
</evidence>
<protein>
    <submittedName>
        <fullName evidence="1">Uncharacterized protein</fullName>
    </submittedName>
</protein>
<dbReference type="AlphaFoldDB" id="A0A9W9NVF6"/>
<evidence type="ECO:0000313" key="1">
    <source>
        <dbReference type="EMBL" id="KAJ5226825.1"/>
    </source>
</evidence>